<dbReference type="Proteomes" id="UP000706891">
    <property type="component" value="Unassembled WGS sequence"/>
</dbReference>
<organism evidence="1 2">
    <name type="scientific">Marseilla massiliensis</name>
    <dbReference type="NCBI Taxonomy" id="1841864"/>
    <lineage>
        <taxon>Bacteria</taxon>
        <taxon>Pseudomonadati</taxon>
        <taxon>Bacteroidota</taxon>
        <taxon>Bacteroidia</taxon>
        <taxon>Bacteroidales</taxon>
        <taxon>Prevotellaceae</taxon>
        <taxon>Marseilla</taxon>
    </lineage>
</organism>
<dbReference type="EMBL" id="JACJJG010000001">
    <property type="protein sequence ID" value="MBM6672418.1"/>
    <property type="molecule type" value="Genomic_DNA"/>
</dbReference>
<proteinExistence type="predicted"/>
<accession>A0A939B6M7</accession>
<comment type="caution">
    <text evidence="1">The sequence shown here is derived from an EMBL/GenBank/DDBJ whole genome shotgun (WGS) entry which is preliminary data.</text>
</comment>
<reference evidence="1" key="2">
    <citation type="journal article" date="2021" name="Sci. Rep.">
        <title>The distribution of antibiotic resistance genes in chicken gut microbiota commensals.</title>
        <authorList>
            <person name="Juricova H."/>
            <person name="Matiasovicova J."/>
            <person name="Kubasova T."/>
            <person name="Cejkova D."/>
            <person name="Rychlik I."/>
        </authorList>
    </citation>
    <scope>NUCLEOTIDE SEQUENCE</scope>
    <source>
        <strain evidence="1">An824</strain>
    </source>
</reference>
<reference evidence="1" key="1">
    <citation type="submission" date="2020-08" db="EMBL/GenBank/DDBJ databases">
        <authorList>
            <person name="Cejkova D."/>
            <person name="Kubasova T."/>
            <person name="Jahodarova E."/>
            <person name="Rychlik I."/>
        </authorList>
    </citation>
    <scope>NUCLEOTIDE SEQUENCE</scope>
    <source>
        <strain evidence="1">An824</strain>
    </source>
</reference>
<keyword evidence="2" id="KW-1185">Reference proteome</keyword>
<dbReference type="RefSeq" id="WP_205102836.1">
    <property type="nucleotide sequence ID" value="NZ_JACJJG010000001.1"/>
</dbReference>
<protein>
    <submittedName>
        <fullName evidence="1">Uncharacterized protein</fullName>
    </submittedName>
</protein>
<sequence>MNERKIYEALSSAYSLINDEYDSVCDDDLLQEYDVVLRLLCEAMDELDKH</sequence>
<name>A0A939B6M7_9BACT</name>
<evidence type="ECO:0000313" key="2">
    <source>
        <dbReference type="Proteomes" id="UP000706891"/>
    </source>
</evidence>
<gene>
    <name evidence="1" type="ORF">H6A34_00730</name>
</gene>
<dbReference type="AlphaFoldDB" id="A0A939B6M7"/>
<evidence type="ECO:0000313" key="1">
    <source>
        <dbReference type="EMBL" id="MBM6672418.1"/>
    </source>
</evidence>